<feature type="transmembrane region" description="Helical" evidence="13">
    <location>
        <begin position="554"/>
        <end position="575"/>
    </location>
</feature>
<keyword evidence="3 13" id="KW-0813">Transport</keyword>
<comment type="subcellular location">
    <subcellularLocation>
        <location evidence="2 13">Cell membrane</location>
        <topology evidence="2 13">Multi-pass membrane protein</topology>
    </subcellularLocation>
</comment>
<keyword evidence="4" id="KW-1003">Cell membrane</keyword>
<dbReference type="Pfam" id="PF07664">
    <property type="entry name" value="FeoB_C"/>
    <property type="match status" value="1"/>
</dbReference>
<evidence type="ECO:0000313" key="16">
    <source>
        <dbReference type="Proteomes" id="UP000886785"/>
    </source>
</evidence>
<comment type="similarity">
    <text evidence="13">Belongs to the TRAFAC class TrmE-Era-EngA-EngB-Septin-like GTPase superfamily. FeoB GTPase (TC 9.A.8) family.</text>
</comment>
<name>A0A9D1J265_9FIRM</name>
<feature type="binding site" evidence="11">
    <location>
        <begin position="139"/>
        <end position="142"/>
    </location>
    <ligand>
        <name>GTP</name>
        <dbReference type="ChEBI" id="CHEBI:37565"/>
        <label>1</label>
    </ligand>
</feature>
<evidence type="ECO:0000256" key="10">
    <source>
        <dbReference type="NCBIfam" id="TIGR00437"/>
    </source>
</evidence>
<dbReference type="Pfam" id="PF17910">
    <property type="entry name" value="FeoB_Cyto"/>
    <property type="match status" value="1"/>
</dbReference>
<feature type="binding site" evidence="11">
    <location>
        <begin position="79"/>
        <end position="82"/>
    </location>
    <ligand>
        <name>GTP</name>
        <dbReference type="ChEBI" id="CHEBI:37565"/>
        <label>1</label>
    </ligand>
</feature>
<dbReference type="PRINTS" id="PR00326">
    <property type="entry name" value="GTP1OBG"/>
</dbReference>
<keyword evidence="8 11" id="KW-0342">GTP-binding</keyword>
<dbReference type="GO" id="GO:0005525">
    <property type="term" value="F:GTP binding"/>
    <property type="evidence" value="ECO:0007669"/>
    <property type="project" value="UniProtKB-KW"/>
</dbReference>
<feature type="transmembrane region" description="Helical" evidence="13">
    <location>
        <begin position="605"/>
        <end position="630"/>
    </location>
</feature>
<dbReference type="AlphaFoldDB" id="A0A9D1J265"/>
<accession>A0A9D1J265</accession>
<dbReference type="GO" id="GO:0015093">
    <property type="term" value="F:ferrous iron transmembrane transporter activity"/>
    <property type="evidence" value="ECO:0007669"/>
    <property type="project" value="UniProtKB-UniRule"/>
</dbReference>
<keyword evidence="9 13" id="KW-0472">Membrane</keyword>
<gene>
    <name evidence="15" type="primary">feoB</name>
    <name evidence="15" type="ORF">IAA54_09750</name>
</gene>
<dbReference type="CDD" id="cd01879">
    <property type="entry name" value="FeoB"/>
    <property type="match status" value="1"/>
</dbReference>
<evidence type="ECO:0000256" key="6">
    <source>
        <dbReference type="ARBA" id="ARBA00022741"/>
    </source>
</evidence>
<dbReference type="Pfam" id="PF07670">
    <property type="entry name" value="Gate"/>
    <property type="match status" value="2"/>
</dbReference>
<dbReference type="PANTHER" id="PTHR43185:SF2">
    <property type="entry name" value="FERROUS IRON TRANSPORT PROTEIN B"/>
    <property type="match status" value="1"/>
</dbReference>
<evidence type="ECO:0000256" key="12">
    <source>
        <dbReference type="PIRSR" id="PIRSR603373-2"/>
    </source>
</evidence>
<dbReference type="InterPro" id="IPR011640">
    <property type="entry name" value="Fe2_transport_prot_B_C"/>
</dbReference>
<comment type="caution">
    <text evidence="15">The sequence shown here is derived from an EMBL/GenBank/DDBJ whole genome shotgun (WGS) entry which is preliminary data.</text>
</comment>
<keyword evidence="6 11" id="KW-0547">Nucleotide-binding</keyword>
<feature type="domain" description="FeoB-type G" evidence="14">
    <location>
        <begin position="26"/>
        <end position="188"/>
    </location>
</feature>
<evidence type="ECO:0000256" key="1">
    <source>
        <dbReference type="ARBA" id="ARBA00003926"/>
    </source>
</evidence>
<dbReference type="GO" id="GO:0005886">
    <property type="term" value="C:plasma membrane"/>
    <property type="evidence" value="ECO:0007669"/>
    <property type="project" value="UniProtKB-SubCell"/>
</dbReference>
<evidence type="ECO:0000259" key="14">
    <source>
        <dbReference type="PROSITE" id="PS51711"/>
    </source>
</evidence>
<feature type="binding site" evidence="11">
    <location>
        <begin position="33"/>
        <end position="40"/>
    </location>
    <ligand>
        <name>GTP</name>
        <dbReference type="ChEBI" id="CHEBI:37565"/>
        <label>1</label>
    </ligand>
</feature>
<evidence type="ECO:0000256" key="7">
    <source>
        <dbReference type="ARBA" id="ARBA00022989"/>
    </source>
</evidence>
<feature type="transmembrane region" description="Helical" evidence="13">
    <location>
        <begin position="346"/>
        <end position="367"/>
    </location>
</feature>
<dbReference type="InterPro" id="IPR027417">
    <property type="entry name" value="P-loop_NTPase"/>
</dbReference>
<feature type="binding site" evidence="12">
    <location>
        <position position="47"/>
    </location>
    <ligand>
        <name>Mg(2+)</name>
        <dbReference type="ChEBI" id="CHEBI:18420"/>
        <label>2</label>
    </ligand>
</feature>
<organism evidence="15 16">
    <name type="scientific">Candidatus Gallacutalibacter pullicola</name>
    <dbReference type="NCBI Taxonomy" id="2840830"/>
    <lineage>
        <taxon>Bacteria</taxon>
        <taxon>Bacillati</taxon>
        <taxon>Bacillota</taxon>
        <taxon>Clostridia</taxon>
        <taxon>Eubacteriales</taxon>
        <taxon>Candidatus Gallacutalibacter</taxon>
    </lineage>
</organism>
<evidence type="ECO:0000256" key="11">
    <source>
        <dbReference type="PIRSR" id="PIRSR603373-1"/>
    </source>
</evidence>
<feature type="binding site" evidence="12">
    <location>
        <position position="44"/>
    </location>
    <ligand>
        <name>Mg(2+)</name>
        <dbReference type="ChEBI" id="CHEBI:18420"/>
        <label>2</label>
    </ligand>
</feature>
<evidence type="ECO:0000256" key="3">
    <source>
        <dbReference type="ARBA" id="ARBA00022448"/>
    </source>
</evidence>
<keyword evidence="13" id="KW-0408">Iron</keyword>
<reference evidence="15" key="2">
    <citation type="journal article" date="2021" name="PeerJ">
        <title>Extensive microbial diversity within the chicken gut microbiome revealed by metagenomics and culture.</title>
        <authorList>
            <person name="Gilroy R."/>
            <person name="Ravi A."/>
            <person name="Getino M."/>
            <person name="Pursley I."/>
            <person name="Horton D.L."/>
            <person name="Alikhan N.F."/>
            <person name="Baker D."/>
            <person name="Gharbi K."/>
            <person name="Hall N."/>
            <person name="Watson M."/>
            <person name="Adriaenssens E.M."/>
            <person name="Foster-Nyarko E."/>
            <person name="Jarju S."/>
            <person name="Secka A."/>
            <person name="Antonio M."/>
            <person name="Oren A."/>
            <person name="Chaudhuri R.R."/>
            <person name="La Ragione R."/>
            <person name="Hildebrand F."/>
            <person name="Pallen M.J."/>
        </authorList>
    </citation>
    <scope>NUCLEOTIDE SEQUENCE</scope>
    <source>
        <strain evidence="15">ChiSjej1B19-7085</strain>
    </source>
</reference>
<keyword evidence="12" id="KW-0460">Magnesium</keyword>
<dbReference type="Gene3D" id="3.40.50.300">
    <property type="entry name" value="P-loop containing nucleotide triphosphate hydrolases"/>
    <property type="match status" value="1"/>
</dbReference>
<comment type="function">
    <text evidence="1 13">Probable transporter of a GTP-driven Fe(2+) uptake system.</text>
</comment>
<dbReference type="PROSITE" id="PS51711">
    <property type="entry name" value="G_FEOB"/>
    <property type="match status" value="1"/>
</dbReference>
<dbReference type="InterPro" id="IPR041069">
    <property type="entry name" value="FeoB_Cyto"/>
</dbReference>
<evidence type="ECO:0000256" key="8">
    <source>
        <dbReference type="ARBA" id="ARBA00023134"/>
    </source>
</evidence>
<dbReference type="Gene3D" id="1.10.287.1770">
    <property type="match status" value="1"/>
</dbReference>
<evidence type="ECO:0000313" key="15">
    <source>
        <dbReference type="EMBL" id="HIR57940.1"/>
    </source>
</evidence>
<keyword evidence="13" id="KW-0410">Iron transport</keyword>
<evidence type="ECO:0000256" key="4">
    <source>
        <dbReference type="ARBA" id="ARBA00022475"/>
    </source>
</evidence>
<feature type="transmembrane region" description="Helical" evidence="13">
    <location>
        <begin position="497"/>
        <end position="517"/>
    </location>
</feature>
<feature type="transmembrane region" description="Helical" evidence="13">
    <location>
        <begin position="320"/>
        <end position="340"/>
    </location>
</feature>
<evidence type="ECO:0000256" key="2">
    <source>
        <dbReference type="ARBA" id="ARBA00004651"/>
    </source>
</evidence>
<dbReference type="EMBL" id="DVHF01000119">
    <property type="protein sequence ID" value="HIR57940.1"/>
    <property type="molecule type" value="Genomic_DNA"/>
</dbReference>
<dbReference type="SUPFAM" id="SSF52540">
    <property type="entry name" value="P-loop containing nucleoside triphosphate hydrolases"/>
    <property type="match status" value="1"/>
</dbReference>
<dbReference type="NCBIfam" id="TIGR00437">
    <property type="entry name" value="feoB"/>
    <property type="match status" value="1"/>
</dbReference>
<evidence type="ECO:0000256" key="13">
    <source>
        <dbReference type="RuleBase" id="RU362098"/>
    </source>
</evidence>
<dbReference type="InterPro" id="IPR003373">
    <property type="entry name" value="Fe2_transport_prot-B"/>
</dbReference>
<reference evidence="15" key="1">
    <citation type="submission" date="2020-10" db="EMBL/GenBank/DDBJ databases">
        <authorList>
            <person name="Gilroy R."/>
        </authorList>
    </citation>
    <scope>NUCLEOTIDE SEQUENCE</scope>
    <source>
        <strain evidence="15">ChiSjej1B19-7085</strain>
    </source>
</reference>
<dbReference type="Proteomes" id="UP000886785">
    <property type="component" value="Unassembled WGS sequence"/>
</dbReference>
<feature type="binding site" evidence="12">
    <location>
        <position position="45"/>
    </location>
    <ligand>
        <name>Mg(2+)</name>
        <dbReference type="ChEBI" id="CHEBI:18420"/>
        <label>2</label>
    </ligand>
</feature>
<dbReference type="InterPro" id="IPR030389">
    <property type="entry name" value="G_FEOB_dom"/>
</dbReference>
<dbReference type="GO" id="GO:0046872">
    <property type="term" value="F:metal ion binding"/>
    <property type="evidence" value="ECO:0007669"/>
    <property type="project" value="UniProtKB-KW"/>
</dbReference>
<keyword evidence="13" id="KW-0406">Ion transport</keyword>
<dbReference type="Pfam" id="PF02421">
    <property type="entry name" value="FeoB_N"/>
    <property type="match status" value="1"/>
</dbReference>
<sequence>MGLTASSTGMGAVDHGLVIRRGSPEEKVIALAGNPNVGKSTVFNALTGMNQHTGNWPGKTVSCAQGIYEHAGEKYLLVDLPGTYSLAAHSREEEAARDFLCFGDADAAVVVCDATCLERNLNLALQTIEIQPRTVLCVNLMDEAEKKGIRIDFKELERLTGVPAVAVSARSGKGLERLMQEIARIAQCSSIQPQLIVYGEPIDSAAALVERAIRRHLEGSGLNPRWAALRLLERDSSQLDALGAALGVRLEELPDVSGALEQARQRMSACGVPPEHLEDILVRKLVRCAERISKRAVISAPSAKEARDRRLDRILTGKHTGIPIMLLLLALIFWITIVGANYPSELLSSLFAWGGEWLSGVLVRLGAPDWLESAFVSGIYGVLTRVVAVMLPPMAIFFPMFTLLEDSGYLPRIAFNLDKYFKSCSACGKQGLTMAMGFGCNTVGITGCRIIDSPRERLIAVLTNNFVPCNGRFPGMIAMVSVMFAGGGLLGGVMQTLVLTGVILMGIGLTFLTSKLLSKTLLRGEPSSFTLELPPYRRPQIGRVLVRSIFDRTLFVLGRAAAVAAPAGLLLWILANVQMDGRSLLAHGADSLDPLGRLLGMDGTILLSFVLGFPANEIVIPVMLMTYLAQGSLTDMGSTAELGAILAQNGWTWLTAVCTILFFLMHWPCSTACITIWRETRSLKWTIIAVLLPTLCGMICCALVAGTARILGLVPY</sequence>
<protein>
    <recommendedName>
        <fullName evidence="10 13">Ferrous iron transport protein B</fullName>
    </recommendedName>
</protein>
<keyword evidence="5 13" id="KW-0812">Transmembrane</keyword>
<proteinExistence type="inferred from homology"/>
<evidence type="ECO:0000256" key="9">
    <source>
        <dbReference type="ARBA" id="ARBA00023136"/>
    </source>
</evidence>
<evidence type="ECO:0000256" key="5">
    <source>
        <dbReference type="ARBA" id="ARBA00022692"/>
    </source>
</evidence>
<feature type="transmembrane region" description="Helical" evidence="13">
    <location>
        <begin position="379"/>
        <end position="401"/>
    </location>
</feature>
<keyword evidence="12" id="KW-0479">Metal-binding</keyword>
<feature type="transmembrane region" description="Helical" evidence="13">
    <location>
        <begin position="689"/>
        <end position="711"/>
    </location>
</feature>
<dbReference type="InterPro" id="IPR011642">
    <property type="entry name" value="Gate_dom"/>
</dbReference>
<dbReference type="InterPro" id="IPR006073">
    <property type="entry name" value="GTP-bd"/>
</dbReference>
<feature type="transmembrane region" description="Helical" evidence="13">
    <location>
        <begin position="650"/>
        <end position="677"/>
    </location>
</feature>
<dbReference type="PANTHER" id="PTHR43185">
    <property type="entry name" value="FERROUS IRON TRANSPORT PROTEIN B"/>
    <property type="match status" value="1"/>
</dbReference>
<feature type="binding site" evidence="12">
    <location>
        <position position="48"/>
    </location>
    <ligand>
        <name>Mg(2+)</name>
        <dbReference type="ChEBI" id="CHEBI:18420"/>
        <label>2</label>
    </ligand>
</feature>
<keyword evidence="7 13" id="KW-1133">Transmembrane helix</keyword>
<dbReference type="InterPro" id="IPR050860">
    <property type="entry name" value="FeoB_GTPase"/>
</dbReference>